<dbReference type="AlphaFoldDB" id="A0A8H6D4G0"/>
<evidence type="ECO:0000313" key="5">
    <source>
        <dbReference type="EMBL" id="KAF5703513.1"/>
    </source>
</evidence>
<dbReference type="SMART" id="SM00066">
    <property type="entry name" value="GAL4"/>
    <property type="match status" value="1"/>
</dbReference>
<reference evidence="5 6" key="1">
    <citation type="submission" date="2020-05" db="EMBL/GenBank/DDBJ databases">
        <title>Identification and distribution of gene clusters putatively required for synthesis of sphingolipid metabolism inhibitors in phylogenetically diverse species of the filamentous fungus Fusarium.</title>
        <authorList>
            <person name="Kim H.-S."/>
            <person name="Busman M."/>
            <person name="Brown D.W."/>
            <person name="Divon H."/>
            <person name="Uhlig S."/>
            <person name="Proctor R.H."/>
        </authorList>
    </citation>
    <scope>NUCLEOTIDE SEQUENCE [LARGE SCALE GENOMIC DNA]</scope>
    <source>
        <strain evidence="5 6">NRRL 66235</strain>
    </source>
</reference>
<name>A0A8H6D4G0_9HYPO</name>
<dbReference type="PROSITE" id="PS00463">
    <property type="entry name" value="ZN2_CY6_FUNGAL_1"/>
    <property type="match status" value="1"/>
</dbReference>
<dbReference type="OrthoDB" id="4525710at2759"/>
<feature type="region of interest" description="Disordered" evidence="3">
    <location>
        <begin position="51"/>
        <end position="92"/>
    </location>
</feature>
<feature type="domain" description="Zn(2)-C6 fungal-type" evidence="4">
    <location>
        <begin position="9"/>
        <end position="39"/>
    </location>
</feature>
<proteinExistence type="predicted"/>
<dbReference type="EMBL" id="JAAOAN010000556">
    <property type="protein sequence ID" value="KAF5703513.1"/>
    <property type="molecule type" value="Genomic_DNA"/>
</dbReference>
<comment type="caution">
    <text evidence="5">The sequence shown here is derived from an EMBL/GenBank/DDBJ whole genome shotgun (WGS) entry which is preliminary data.</text>
</comment>
<evidence type="ECO:0000256" key="3">
    <source>
        <dbReference type="SAM" id="MobiDB-lite"/>
    </source>
</evidence>
<evidence type="ECO:0000313" key="6">
    <source>
        <dbReference type="Proteomes" id="UP000544331"/>
    </source>
</evidence>
<dbReference type="GO" id="GO:0000976">
    <property type="term" value="F:transcription cis-regulatory region binding"/>
    <property type="evidence" value="ECO:0007669"/>
    <property type="project" value="TreeGrafter"/>
</dbReference>
<dbReference type="Pfam" id="PF00172">
    <property type="entry name" value="Zn_clus"/>
    <property type="match status" value="1"/>
</dbReference>
<evidence type="ECO:0000256" key="2">
    <source>
        <dbReference type="ARBA" id="ARBA00023242"/>
    </source>
</evidence>
<dbReference type="GO" id="GO:0008270">
    <property type="term" value="F:zinc ion binding"/>
    <property type="evidence" value="ECO:0007669"/>
    <property type="project" value="InterPro"/>
</dbReference>
<dbReference type="SUPFAM" id="SSF57701">
    <property type="entry name" value="Zn2/Cys6 DNA-binding domain"/>
    <property type="match status" value="1"/>
</dbReference>
<dbReference type="GO" id="GO:0045944">
    <property type="term" value="P:positive regulation of transcription by RNA polymerase II"/>
    <property type="evidence" value="ECO:0007669"/>
    <property type="project" value="TreeGrafter"/>
</dbReference>
<comment type="subcellular location">
    <subcellularLocation>
        <location evidence="1">Nucleus</location>
    </subcellularLocation>
</comment>
<sequence length="440" mass="49636">MGGLRSRNGCLTCRERRVKCDEARPNCRVCLKRDQLCRWDDSSPRLKIKQYRPKQMEHPVPGGRSPHHLERDIPFAEGDSPPLDPLQQPDSVWCPETLTSPSSAASILDLSQHESPNQYSGDLAMSAPSIAPVPPTLQRQEAFYLHHFSTHVAQWLDCTDASRQFMLNVTVLAKSSPILLYAIISYAARHLGDNNTADEFQEKCIELLIPLLSTETIAHDETILCAIVILRVCEQLSVTVTGGDEERHLAGLSALLKASQGQQVDPSAPTLSQAAFWVYVRQSFYNACINQQPPNLNFDLVLIPPPSVIHQQTVDAKAETAWANTMAWICATVMQYCFGGSLLYPESSTRMQRWYELSEAVENWNKTKPSTFDPIWSGEPELGVDPFPEIWFTADWHVMAFGFYHLARMLLKVYRPSPRFAIRNVRRILPDSDVSSRSQE</sequence>
<dbReference type="PROSITE" id="PS50048">
    <property type="entry name" value="ZN2_CY6_FUNGAL_2"/>
    <property type="match status" value="1"/>
</dbReference>
<dbReference type="CDD" id="cd00067">
    <property type="entry name" value="GAL4"/>
    <property type="match status" value="1"/>
</dbReference>
<dbReference type="InterPro" id="IPR036864">
    <property type="entry name" value="Zn2-C6_fun-type_DNA-bd_sf"/>
</dbReference>
<dbReference type="InterPro" id="IPR001138">
    <property type="entry name" value="Zn2Cys6_DnaBD"/>
</dbReference>
<dbReference type="GO" id="GO:0005634">
    <property type="term" value="C:nucleus"/>
    <property type="evidence" value="ECO:0007669"/>
    <property type="project" value="UniProtKB-SubCell"/>
</dbReference>
<evidence type="ECO:0000256" key="1">
    <source>
        <dbReference type="ARBA" id="ARBA00004123"/>
    </source>
</evidence>
<accession>A0A8H6D4G0</accession>
<organism evidence="5 6">
    <name type="scientific">Fusarium mundagurra</name>
    <dbReference type="NCBI Taxonomy" id="1567541"/>
    <lineage>
        <taxon>Eukaryota</taxon>
        <taxon>Fungi</taxon>
        <taxon>Dikarya</taxon>
        <taxon>Ascomycota</taxon>
        <taxon>Pezizomycotina</taxon>
        <taxon>Sordariomycetes</taxon>
        <taxon>Hypocreomycetidae</taxon>
        <taxon>Hypocreales</taxon>
        <taxon>Nectriaceae</taxon>
        <taxon>Fusarium</taxon>
        <taxon>Fusarium fujikuroi species complex</taxon>
    </lineage>
</organism>
<protein>
    <submittedName>
        <fullName evidence="5">Transcriptional regulatory moc3</fullName>
    </submittedName>
</protein>
<dbReference type="Pfam" id="PF11951">
    <property type="entry name" value="Fungal_trans_2"/>
    <property type="match status" value="1"/>
</dbReference>
<dbReference type="Gene3D" id="4.10.240.10">
    <property type="entry name" value="Zn(2)-C6 fungal-type DNA-binding domain"/>
    <property type="match status" value="1"/>
</dbReference>
<dbReference type="PANTHER" id="PTHR37534">
    <property type="entry name" value="TRANSCRIPTIONAL ACTIVATOR PROTEIN UGA3"/>
    <property type="match status" value="1"/>
</dbReference>
<dbReference type="PANTHER" id="PTHR37534:SF25">
    <property type="entry name" value="ZN(II)2CYS6 TRANSCRIPTION FACTOR (EUROFUNG)"/>
    <property type="match status" value="1"/>
</dbReference>
<evidence type="ECO:0000259" key="4">
    <source>
        <dbReference type="PROSITE" id="PS50048"/>
    </source>
</evidence>
<feature type="compositionally biased region" description="Low complexity" evidence="3">
    <location>
        <begin position="79"/>
        <end position="91"/>
    </location>
</feature>
<keyword evidence="2" id="KW-0539">Nucleus</keyword>
<gene>
    <name evidence="5" type="ORF">FMUND_12963</name>
</gene>
<dbReference type="GO" id="GO:0000981">
    <property type="term" value="F:DNA-binding transcription factor activity, RNA polymerase II-specific"/>
    <property type="evidence" value="ECO:0007669"/>
    <property type="project" value="InterPro"/>
</dbReference>
<dbReference type="Proteomes" id="UP000544331">
    <property type="component" value="Unassembled WGS sequence"/>
</dbReference>
<keyword evidence="6" id="KW-1185">Reference proteome</keyword>
<dbReference type="InterPro" id="IPR021858">
    <property type="entry name" value="Fun_TF"/>
</dbReference>